<dbReference type="Proteomes" id="UP000784294">
    <property type="component" value="Unassembled WGS sequence"/>
</dbReference>
<keyword evidence="2" id="KW-1185">Reference proteome</keyword>
<organism evidence="1 2">
    <name type="scientific">Protopolystoma xenopodis</name>
    <dbReference type="NCBI Taxonomy" id="117903"/>
    <lineage>
        <taxon>Eukaryota</taxon>
        <taxon>Metazoa</taxon>
        <taxon>Spiralia</taxon>
        <taxon>Lophotrochozoa</taxon>
        <taxon>Platyhelminthes</taxon>
        <taxon>Monogenea</taxon>
        <taxon>Polyopisthocotylea</taxon>
        <taxon>Polystomatidea</taxon>
        <taxon>Polystomatidae</taxon>
        <taxon>Protopolystoma</taxon>
    </lineage>
</organism>
<proteinExistence type="predicted"/>
<gene>
    <name evidence="1" type="ORF">PXEA_LOCUS10503</name>
</gene>
<dbReference type="AlphaFoldDB" id="A0A448WPU6"/>
<reference evidence="1" key="1">
    <citation type="submission" date="2018-11" db="EMBL/GenBank/DDBJ databases">
        <authorList>
            <consortium name="Pathogen Informatics"/>
        </authorList>
    </citation>
    <scope>NUCLEOTIDE SEQUENCE</scope>
</reference>
<sequence length="71" mass="8580">MEKENARLSELQERYEDQNVGNFRRIYPVKDDEKYERFLSSNASLYQETVAFKARSECARYEFGLINKKFE</sequence>
<protein>
    <submittedName>
        <fullName evidence="1">Uncharacterized protein</fullName>
    </submittedName>
</protein>
<accession>A0A448WPU6</accession>
<dbReference type="EMBL" id="CAAALY010030925">
    <property type="protein sequence ID" value="VEL17063.1"/>
    <property type="molecule type" value="Genomic_DNA"/>
</dbReference>
<comment type="caution">
    <text evidence="1">The sequence shown here is derived from an EMBL/GenBank/DDBJ whole genome shotgun (WGS) entry which is preliminary data.</text>
</comment>
<name>A0A448WPU6_9PLAT</name>
<dbReference type="OrthoDB" id="202825at2759"/>
<evidence type="ECO:0000313" key="1">
    <source>
        <dbReference type="EMBL" id="VEL17063.1"/>
    </source>
</evidence>
<evidence type="ECO:0000313" key="2">
    <source>
        <dbReference type="Proteomes" id="UP000784294"/>
    </source>
</evidence>